<accession>A0ABQ8DQ30</accession>
<keyword evidence="3" id="KW-1185">Reference proteome</keyword>
<dbReference type="Proteomes" id="UP000824890">
    <property type="component" value="Unassembled WGS sequence"/>
</dbReference>
<dbReference type="EMBL" id="JAGKQM010000003">
    <property type="protein sequence ID" value="KAH0931485.1"/>
    <property type="molecule type" value="Genomic_DNA"/>
</dbReference>
<feature type="region of interest" description="Disordered" evidence="1">
    <location>
        <begin position="60"/>
        <end position="100"/>
    </location>
</feature>
<evidence type="ECO:0000256" key="1">
    <source>
        <dbReference type="SAM" id="MobiDB-lite"/>
    </source>
</evidence>
<protein>
    <submittedName>
        <fullName evidence="2">Uncharacterized protein</fullName>
    </submittedName>
</protein>
<feature type="region of interest" description="Disordered" evidence="1">
    <location>
        <begin position="492"/>
        <end position="517"/>
    </location>
</feature>
<reference evidence="2 3" key="1">
    <citation type="submission" date="2021-05" db="EMBL/GenBank/DDBJ databases">
        <title>Genome Assembly of Synthetic Allotetraploid Brassica napus Reveals Homoeologous Exchanges between Subgenomes.</title>
        <authorList>
            <person name="Davis J.T."/>
        </authorList>
    </citation>
    <scope>NUCLEOTIDE SEQUENCE [LARGE SCALE GENOMIC DNA]</scope>
    <source>
        <strain evidence="3">cv. Da-Ae</strain>
        <tissue evidence="2">Seedling</tissue>
    </source>
</reference>
<feature type="compositionally biased region" description="Polar residues" evidence="1">
    <location>
        <begin position="79"/>
        <end position="88"/>
    </location>
</feature>
<sequence>MFVEEEQKKLNTHWLQLVRDLPAAYATWKRLQSQKRDVINSVGREFKDKIDPLMEVHSAESLNPNQSGDLAPDDEDSGSFGQVNAKTHSLSEDSSSDVDQITDSGRCVQVGIIIPLIERMLKQMIIPAQYKAILSHKLHFLVTPTVPDLEDTIHVGKNCVPEVEKASLVTSSHGEELQFLSGGDVWQPLGGIRQSYIGHQAYTPSGGLSIIHHPEGGEDEKNGFIHLEEVNGRKMLQPKANNSFGSFPNNNQNELLQSLFKGQGVASRTTTEQLRSLLNVPEHKQIMNIGFQQEGSSNLMEGGQFPGQFQHQMTAPQGLSQDRQRHVDDIYGQGSMSENVYYDGRGLLMQRPDWNTSVAQIGVTTQQPLLNAGPLLNQNWQFKSMWESQSNHTGTTERDLNLLRGATNAEPIIHRGASSDQSLFSVFSQCSQLRRSSSPFEPERSNGNYELLMGGGTTQVGSSLVQPTHNPLDYLSGSNPVASLMPEDSTWMNNQRRQNSGGLHDPLGKLYPRSWNP</sequence>
<dbReference type="InterPro" id="IPR024867">
    <property type="entry name" value="NFRKB"/>
</dbReference>
<evidence type="ECO:0000313" key="3">
    <source>
        <dbReference type="Proteomes" id="UP000824890"/>
    </source>
</evidence>
<feature type="compositionally biased region" description="Polar residues" evidence="1">
    <location>
        <begin position="492"/>
        <end position="501"/>
    </location>
</feature>
<dbReference type="PANTHER" id="PTHR13052:SF2">
    <property type="entry name" value="NUCLEAR FACTOR KAPPA-B-BINDING PROTEIN"/>
    <property type="match status" value="1"/>
</dbReference>
<name>A0ABQ8DQ30_BRANA</name>
<organism evidence="2 3">
    <name type="scientific">Brassica napus</name>
    <name type="common">Rape</name>
    <dbReference type="NCBI Taxonomy" id="3708"/>
    <lineage>
        <taxon>Eukaryota</taxon>
        <taxon>Viridiplantae</taxon>
        <taxon>Streptophyta</taxon>
        <taxon>Embryophyta</taxon>
        <taxon>Tracheophyta</taxon>
        <taxon>Spermatophyta</taxon>
        <taxon>Magnoliopsida</taxon>
        <taxon>eudicotyledons</taxon>
        <taxon>Gunneridae</taxon>
        <taxon>Pentapetalae</taxon>
        <taxon>rosids</taxon>
        <taxon>malvids</taxon>
        <taxon>Brassicales</taxon>
        <taxon>Brassicaceae</taxon>
        <taxon>Brassiceae</taxon>
        <taxon>Brassica</taxon>
    </lineage>
</organism>
<dbReference type="PANTHER" id="PTHR13052">
    <property type="entry name" value="NFRKB-RELATED"/>
    <property type="match status" value="1"/>
</dbReference>
<evidence type="ECO:0000313" key="2">
    <source>
        <dbReference type="EMBL" id="KAH0931485.1"/>
    </source>
</evidence>
<proteinExistence type="predicted"/>
<comment type="caution">
    <text evidence="2">The sequence shown here is derived from an EMBL/GenBank/DDBJ whole genome shotgun (WGS) entry which is preliminary data.</text>
</comment>
<gene>
    <name evidence="2" type="ORF">HID58_008602</name>
</gene>